<reference evidence="6 7" key="1">
    <citation type="submission" date="2018-09" db="EMBL/GenBank/DDBJ databases">
        <title>Whole genome based analysis of evolution and adaptive divergence in Indian and Brazilian strains of Azospirillum brasilense.</title>
        <authorList>
            <person name="Singh C."/>
            <person name="Tripathi A.K."/>
        </authorList>
    </citation>
    <scope>NUCLEOTIDE SEQUENCE [LARGE SCALE GENOMIC DNA]</scope>
    <source>
        <strain evidence="6 7">MTCC4035</strain>
        <plasmid evidence="6 7">p5</plasmid>
    </source>
</reference>
<keyword evidence="6" id="KW-0614">Plasmid</keyword>
<dbReference type="Pfam" id="PF13458">
    <property type="entry name" value="Peripla_BP_6"/>
    <property type="match status" value="1"/>
</dbReference>
<dbReference type="InterPro" id="IPR051010">
    <property type="entry name" value="BCAA_transport"/>
</dbReference>
<feature type="domain" description="Leucine-binding protein" evidence="5">
    <location>
        <begin position="27"/>
        <end position="365"/>
    </location>
</feature>
<keyword evidence="3" id="KW-0029">Amino-acid transport</keyword>
<evidence type="ECO:0000313" key="6">
    <source>
        <dbReference type="EMBL" id="QCO00061.1"/>
    </source>
</evidence>
<evidence type="ECO:0000259" key="5">
    <source>
        <dbReference type="Pfam" id="PF13458"/>
    </source>
</evidence>
<evidence type="ECO:0000313" key="7">
    <source>
        <dbReference type="Proteomes" id="UP000298595"/>
    </source>
</evidence>
<evidence type="ECO:0000256" key="4">
    <source>
        <dbReference type="SAM" id="SignalP"/>
    </source>
</evidence>
<organism evidence="6 7">
    <name type="scientific">Azospirillum argentinense</name>
    <dbReference type="NCBI Taxonomy" id="2970906"/>
    <lineage>
        <taxon>Bacteria</taxon>
        <taxon>Pseudomonadati</taxon>
        <taxon>Pseudomonadota</taxon>
        <taxon>Alphaproteobacteria</taxon>
        <taxon>Rhodospirillales</taxon>
        <taxon>Azospirillaceae</taxon>
        <taxon>Azospirillum</taxon>
    </lineage>
</organism>
<keyword evidence="3" id="KW-0813">Transport</keyword>
<dbReference type="CDD" id="cd06327">
    <property type="entry name" value="PBP1_SBP-like"/>
    <property type="match status" value="1"/>
</dbReference>
<evidence type="ECO:0000256" key="3">
    <source>
        <dbReference type="ARBA" id="ARBA00022970"/>
    </source>
</evidence>
<dbReference type="InterPro" id="IPR028081">
    <property type="entry name" value="Leu-bd"/>
</dbReference>
<dbReference type="RefSeq" id="WP_137118776.1">
    <property type="nucleotide sequence ID" value="NZ_CP032326.1"/>
</dbReference>
<comment type="similarity">
    <text evidence="1">Belongs to the leucine-binding protein family.</text>
</comment>
<dbReference type="Gene3D" id="3.40.50.2300">
    <property type="match status" value="2"/>
</dbReference>
<evidence type="ECO:0000256" key="1">
    <source>
        <dbReference type="ARBA" id="ARBA00010062"/>
    </source>
</evidence>
<sequence length="402" mass="42745">MKTLAALATSLVALTQVAFAQGISDNKVKIGVITDLSGVYTDIAGNGSVVAAELAAEDFGGKVKGVPIEIIKADHQNKADIASSVVQKWFDTEQVDAIADMVTSSVGLALQQVAVRSKKVALNTGAGTSGMTNASCSPYGVSWVYDTYSLATVNAKATLQSGGDTWFFITADYAFGHDLENDVRKVLEANGGKVVGSVRHPFPTQDMSSYLLQAQASGAKVIALANAGQDTITAIKQAKEFGILDDSKVKVVALLAFEPDIRAIGLSDAAGILMSSGFIWNRTPETIAWSDRFHAKTGKRPTSVQAGTYSAVLHYLKAVEATGTDNADKVMEAMRATPVKDMFADGGTVRADGRMLHEMYLVQVKKPEESRDSWDLFKVVGTVPGEQAFRPVAESQCPLLKK</sequence>
<dbReference type="PANTHER" id="PTHR30483">
    <property type="entry name" value="LEUCINE-SPECIFIC-BINDING PROTEIN"/>
    <property type="match status" value="1"/>
</dbReference>
<proteinExistence type="inferred from homology"/>
<dbReference type="PANTHER" id="PTHR30483:SF6">
    <property type="entry name" value="PERIPLASMIC BINDING PROTEIN OF ABC TRANSPORTER FOR NATURAL AMINO ACIDS"/>
    <property type="match status" value="1"/>
</dbReference>
<feature type="chain" id="PRO_5020329413" evidence="4">
    <location>
        <begin position="21"/>
        <end position="402"/>
    </location>
</feature>
<evidence type="ECO:0000256" key="2">
    <source>
        <dbReference type="ARBA" id="ARBA00022729"/>
    </source>
</evidence>
<dbReference type="GO" id="GO:0006865">
    <property type="term" value="P:amino acid transport"/>
    <property type="evidence" value="ECO:0007669"/>
    <property type="project" value="UniProtKB-KW"/>
</dbReference>
<geneLocation type="plasmid" evidence="6 7">
    <name>p5</name>
</geneLocation>
<dbReference type="SUPFAM" id="SSF53822">
    <property type="entry name" value="Periplasmic binding protein-like I"/>
    <property type="match status" value="1"/>
</dbReference>
<dbReference type="KEGG" id="aare:D3093_32870"/>
<gene>
    <name evidence="6" type="ORF">D3093_32870</name>
</gene>
<keyword evidence="2 4" id="KW-0732">Signal</keyword>
<feature type="signal peptide" evidence="4">
    <location>
        <begin position="1"/>
        <end position="20"/>
    </location>
</feature>
<dbReference type="EMBL" id="CP032326">
    <property type="protein sequence ID" value="QCO00061.1"/>
    <property type="molecule type" value="Genomic_DNA"/>
</dbReference>
<dbReference type="InterPro" id="IPR028082">
    <property type="entry name" value="Peripla_BP_I"/>
</dbReference>
<dbReference type="AlphaFoldDB" id="A0A4D8PRW5"/>
<dbReference type="Proteomes" id="UP000298595">
    <property type="component" value="Plasmid p5"/>
</dbReference>
<name>A0A4D8PRW5_9PROT</name>
<protein>
    <submittedName>
        <fullName evidence="6">ABC transporter substrate-binding protein</fullName>
    </submittedName>
</protein>
<accession>A0A4D8PRW5</accession>